<dbReference type="GO" id="GO:0004672">
    <property type="term" value="F:protein kinase activity"/>
    <property type="evidence" value="ECO:0007669"/>
    <property type="project" value="InterPro"/>
</dbReference>
<organism evidence="4 5">
    <name type="scientific">Thalassiosira oceanica</name>
    <name type="common">Marine diatom</name>
    <dbReference type="NCBI Taxonomy" id="159749"/>
    <lineage>
        <taxon>Eukaryota</taxon>
        <taxon>Sar</taxon>
        <taxon>Stramenopiles</taxon>
        <taxon>Ochrophyta</taxon>
        <taxon>Bacillariophyta</taxon>
        <taxon>Coscinodiscophyceae</taxon>
        <taxon>Thalassiosirophycidae</taxon>
        <taxon>Thalassiosirales</taxon>
        <taxon>Thalassiosiraceae</taxon>
        <taxon>Thalassiosira</taxon>
    </lineage>
</organism>
<evidence type="ECO:0000256" key="1">
    <source>
        <dbReference type="ARBA" id="ARBA00022741"/>
    </source>
</evidence>
<evidence type="ECO:0000313" key="4">
    <source>
        <dbReference type="EMBL" id="EJK45183.1"/>
    </source>
</evidence>
<dbReference type="Gene3D" id="3.30.200.20">
    <property type="entry name" value="Phosphorylase Kinase, domain 1"/>
    <property type="match status" value="1"/>
</dbReference>
<dbReference type="Pfam" id="PF00069">
    <property type="entry name" value="Pkinase"/>
    <property type="match status" value="2"/>
</dbReference>
<dbReference type="EMBL" id="AGNL01048710">
    <property type="protein sequence ID" value="EJK45183.1"/>
    <property type="molecule type" value="Genomic_DNA"/>
</dbReference>
<dbReference type="InterPro" id="IPR011009">
    <property type="entry name" value="Kinase-like_dom_sf"/>
</dbReference>
<dbReference type="SMART" id="SM00220">
    <property type="entry name" value="S_TKc"/>
    <property type="match status" value="1"/>
</dbReference>
<dbReference type="eggNOG" id="KOG0661">
    <property type="taxonomic scope" value="Eukaryota"/>
</dbReference>
<dbReference type="PROSITE" id="PS00108">
    <property type="entry name" value="PROTEIN_KINASE_ST"/>
    <property type="match status" value="1"/>
</dbReference>
<comment type="caution">
    <text evidence="4">The sequence shown here is derived from an EMBL/GenBank/DDBJ whole genome shotgun (WGS) entry which is preliminary data.</text>
</comment>
<dbReference type="GO" id="GO:0005524">
    <property type="term" value="F:ATP binding"/>
    <property type="evidence" value="ECO:0007669"/>
    <property type="project" value="UniProtKB-KW"/>
</dbReference>
<dbReference type="InterPro" id="IPR050117">
    <property type="entry name" value="MAPK"/>
</dbReference>
<dbReference type="InterPro" id="IPR000719">
    <property type="entry name" value="Prot_kinase_dom"/>
</dbReference>
<reference evidence="4 5" key="1">
    <citation type="journal article" date="2012" name="Genome Biol.">
        <title>Genome and low-iron response of an oceanic diatom adapted to chronic iron limitation.</title>
        <authorList>
            <person name="Lommer M."/>
            <person name="Specht M."/>
            <person name="Roy A.S."/>
            <person name="Kraemer L."/>
            <person name="Andreson R."/>
            <person name="Gutowska M.A."/>
            <person name="Wolf J."/>
            <person name="Bergner S.V."/>
            <person name="Schilhabel M.B."/>
            <person name="Klostermeier U.C."/>
            <person name="Beiko R.G."/>
            <person name="Rosenstiel P."/>
            <person name="Hippler M."/>
            <person name="Laroche J."/>
        </authorList>
    </citation>
    <scope>NUCLEOTIDE SEQUENCE [LARGE SCALE GENOMIC DNA]</scope>
    <source>
        <strain evidence="4 5">CCMP1005</strain>
    </source>
</reference>
<protein>
    <recommendedName>
        <fullName evidence="3">Protein kinase domain-containing protein</fullName>
    </recommendedName>
</protein>
<name>K0QZT1_THAOC</name>
<evidence type="ECO:0000313" key="5">
    <source>
        <dbReference type="Proteomes" id="UP000266841"/>
    </source>
</evidence>
<dbReference type="InterPro" id="IPR008271">
    <property type="entry name" value="Ser/Thr_kinase_AS"/>
</dbReference>
<evidence type="ECO:0000259" key="3">
    <source>
        <dbReference type="PROSITE" id="PS50011"/>
    </source>
</evidence>
<sequence>MRAYRLISKKGEGTFAEGLCPVRRHSLPPSLFPFCSRDAQSFAYFDWRKCGNQVYEELVLIHRRGGEAARDSGRLLHHGLWRFPGLSSQTLAIAQAIKKLSPHPKIVKLHEVLFDPPSGRLALVFELMECNLYELMKDRKAKFNNEQVKSYMQQIYEALSHMHTKVRDQGSEKVTAKNSLTSYLFLFKGVFHRDIKPENVLVHKSKKKLKLADFGSCRGIGAQPPFTEYISTRWYRPPGTDFRSIDSSPLVAHNDFNYPHSSHNIPECLLTAGIYGPED</sequence>
<accession>K0QZT1</accession>
<dbReference type="OrthoDB" id="2158884at2759"/>
<gene>
    <name evidence="4" type="ORF">THAOC_36212</name>
</gene>
<dbReference type="Proteomes" id="UP000266841">
    <property type="component" value="Unassembled WGS sequence"/>
</dbReference>
<evidence type="ECO:0000256" key="2">
    <source>
        <dbReference type="ARBA" id="ARBA00022840"/>
    </source>
</evidence>
<dbReference type="SUPFAM" id="SSF56112">
    <property type="entry name" value="Protein kinase-like (PK-like)"/>
    <property type="match status" value="1"/>
</dbReference>
<dbReference type="AlphaFoldDB" id="K0QZT1"/>
<proteinExistence type="predicted"/>
<feature type="non-terminal residue" evidence="4">
    <location>
        <position position="279"/>
    </location>
</feature>
<keyword evidence="5" id="KW-1185">Reference proteome</keyword>
<feature type="domain" description="Protein kinase" evidence="3">
    <location>
        <begin position="4"/>
        <end position="279"/>
    </location>
</feature>
<dbReference type="PROSITE" id="PS50011">
    <property type="entry name" value="PROTEIN_KINASE_DOM"/>
    <property type="match status" value="1"/>
</dbReference>
<keyword evidence="1" id="KW-0547">Nucleotide-binding</keyword>
<dbReference type="Gene3D" id="1.10.510.10">
    <property type="entry name" value="Transferase(Phosphotransferase) domain 1"/>
    <property type="match status" value="1"/>
</dbReference>
<keyword evidence="2" id="KW-0067">ATP-binding</keyword>
<dbReference type="PANTHER" id="PTHR24055">
    <property type="entry name" value="MITOGEN-ACTIVATED PROTEIN KINASE"/>
    <property type="match status" value="1"/>
</dbReference>